<dbReference type="PANTHER" id="PTHR30250:SF11">
    <property type="entry name" value="O-ANTIGEN TRANSPORTER-RELATED"/>
    <property type="match status" value="1"/>
</dbReference>
<evidence type="ECO:0000256" key="5">
    <source>
        <dbReference type="ARBA" id="ARBA00023136"/>
    </source>
</evidence>
<organism evidence="7 8">
    <name type="scientific">[Eubacterium] hominis</name>
    <dbReference type="NCBI Taxonomy" id="2764325"/>
    <lineage>
        <taxon>Bacteria</taxon>
        <taxon>Bacillati</taxon>
        <taxon>Bacillota</taxon>
        <taxon>Erysipelotrichia</taxon>
        <taxon>Erysipelotrichales</taxon>
        <taxon>Erysipelotrichaceae</taxon>
        <taxon>Amedibacillus</taxon>
    </lineage>
</organism>
<dbReference type="AlphaFoldDB" id="A0A7G9GPB9"/>
<feature type="transmembrane region" description="Helical" evidence="6">
    <location>
        <begin position="139"/>
        <end position="162"/>
    </location>
</feature>
<evidence type="ECO:0000256" key="1">
    <source>
        <dbReference type="ARBA" id="ARBA00004651"/>
    </source>
</evidence>
<keyword evidence="4 6" id="KW-1133">Transmembrane helix</keyword>
<sequence>MSKNKKLIQGTLIYAIGSFGTKILNFLIVPLYTYYILPGDLGDYDLLMTTVSLISPLITLKISDATYRWIINKKENEKVYISATYKLLLRNSIVIALTILAINYFFPIWNVTYFILILIGDRILECIQKILRGLKNQRLFAFSGILHSFIFLSFNFISIVILHKGVRSILLSNVFSLYTTIIVLFVIETRLRNVNMHMHYKIQQKEMLQYSAPLVPSALSWWVMSASDRYVIRFFLGSVSNGIYSVAYKFPSILQIMFQMFNNSWTDLALSELKSDKETKKYVGSIFEELYKFSFGMSLILMPLTKLVMNIILSESYKIASVYVGFLYLGTVFQGLSSFCSVGYLMGKKTKGAAKTSIYGALTNLFVNLILIKYVGLFAAAFSTFVGFFIMWITRMYDVKDDFPIALNKFKFTIYLFLAISMSIVVIFTNTAVDIILILCTTFIFVIFNINIIKKIVDKLYNFMFNGRMKNNVKQK</sequence>
<feature type="transmembrane region" description="Helical" evidence="6">
    <location>
        <begin position="325"/>
        <end position="346"/>
    </location>
</feature>
<dbReference type="Proteomes" id="UP000515856">
    <property type="component" value="Chromosome"/>
</dbReference>
<dbReference type="PANTHER" id="PTHR30250">
    <property type="entry name" value="PST FAMILY PREDICTED COLANIC ACID TRANSPORTER"/>
    <property type="match status" value="1"/>
</dbReference>
<name>A0A7G9GPB9_9FIRM</name>
<comment type="subcellular location">
    <subcellularLocation>
        <location evidence="1">Cell membrane</location>
        <topology evidence="1">Multi-pass membrane protein</topology>
    </subcellularLocation>
</comment>
<feature type="transmembrane region" description="Helical" evidence="6">
    <location>
        <begin position="435"/>
        <end position="453"/>
    </location>
</feature>
<dbReference type="InterPro" id="IPR002797">
    <property type="entry name" value="Polysacc_synth"/>
</dbReference>
<feature type="transmembrane region" description="Helical" evidence="6">
    <location>
        <begin position="410"/>
        <end position="429"/>
    </location>
</feature>
<evidence type="ECO:0000256" key="4">
    <source>
        <dbReference type="ARBA" id="ARBA00022989"/>
    </source>
</evidence>
<gene>
    <name evidence="7" type="ORF">H9Q80_01460</name>
</gene>
<evidence type="ECO:0000256" key="3">
    <source>
        <dbReference type="ARBA" id="ARBA00022692"/>
    </source>
</evidence>
<dbReference type="RefSeq" id="WP_117536293.1">
    <property type="nucleotide sequence ID" value="NZ_CP060636.1"/>
</dbReference>
<feature type="transmembrane region" description="Helical" evidence="6">
    <location>
        <begin position="230"/>
        <end position="250"/>
    </location>
</feature>
<dbReference type="GO" id="GO:0005886">
    <property type="term" value="C:plasma membrane"/>
    <property type="evidence" value="ECO:0007669"/>
    <property type="project" value="UniProtKB-SubCell"/>
</dbReference>
<evidence type="ECO:0000313" key="8">
    <source>
        <dbReference type="Proteomes" id="UP000515856"/>
    </source>
</evidence>
<feature type="transmembrane region" description="Helical" evidence="6">
    <location>
        <begin position="168"/>
        <end position="187"/>
    </location>
</feature>
<proteinExistence type="predicted"/>
<reference evidence="7 8" key="1">
    <citation type="submission" date="2020-08" db="EMBL/GenBank/DDBJ databases">
        <authorList>
            <person name="Liu C."/>
            <person name="Sun Q."/>
        </authorList>
    </citation>
    <scope>NUCLEOTIDE SEQUENCE [LARGE SCALE GENOMIC DNA]</scope>
    <source>
        <strain evidence="7 8">NSJ-61</strain>
    </source>
</reference>
<dbReference type="InterPro" id="IPR050833">
    <property type="entry name" value="Poly_Biosynth_Transport"/>
</dbReference>
<evidence type="ECO:0000313" key="7">
    <source>
        <dbReference type="EMBL" id="QNM12651.1"/>
    </source>
</evidence>
<keyword evidence="3 6" id="KW-0812">Transmembrane</keyword>
<feature type="transmembrane region" description="Helical" evidence="6">
    <location>
        <begin position="290"/>
        <end position="313"/>
    </location>
</feature>
<dbReference type="KEGG" id="ehn:H9Q80_01460"/>
<feature type="transmembrane region" description="Helical" evidence="6">
    <location>
        <begin position="12"/>
        <end position="34"/>
    </location>
</feature>
<protein>
    <submittedName>
        <fullName evidence="7">Oligosaccharide flippase family protein</fullName>
    </submittedName>
</protein>
<dbReference type="EMBL" id="CP060636">
    <property type="protein sequence ID" value="QNM12651.1"/>
    <property type="molecule type" value="Genomic_DNA"/>
</dbReference>
<keyword evidence="5 6" id="KW-0472">Membrane</keyword>
<evidence type="ECO:0000256" key="6">
    <source>
        <dbReference type="SAM" id="Phobius"/>
    </source>
</evidence>
<feature type="transmembrane region" description="Helical" evidence="6">
    <location>
        <begin position="381"/>
        <end position="398"/>
    </location>
</feature>
<dbReference type="Pfam" id="PF01943">
    <property type="entry name" value="Polysacc_synt"/>
    <property type="match status" value="1"/>
</dbReference>
<keyword evidence="8" id="KW-1185">Reference proteome</keyword>
<evidence type="ECO:0000256" key="2">
    <source>
        <dbReference type="ARBA" id="ARBA00022475"/>
    </source>
</evidence>
<accession>A0A7G9GPB9</accession>
<keyword evidence="2" id="KW-1003">Cell membrane</keyword>